<evidence type="ECO:0000313" key="2">
    <source>
        <dbReference type="EMBL" id="CDF90201.1"/>
    </source>
</evidence>
<evidence type="ECO:0000313" key="3">
    <source>
        <dbReference type="Proteomes" id="UP000019375"/>
    </source>
</evidence>
<sequence>MKVFVIFILSYLEVCIAGAMPAFIANFLDMPENLEVWNETTAQVYLNELVEKHGAKVRQEFDQITEKDRVQFKEKLFRDKFTQSDKLWHVGDATLTEFNESVFGSVLGKLKKTLPSWVPLDNLQEYGIYFFSISDTDIFEGLEEEL</sequence>
<proteinExistence type="predicted"/>
<name>A0A8J2T824_ZYGB2</name>
<dbReference type="EMBL" id="HG316459">
    <property type="protein sequence ID" value="CDF90201.1"/>
    <property type="molecule type" value="Genomic_DNA"/>
</dbReference>
<dbReference type="Proteomes" id="UP000019375">
    <property type="component" value="Unassembled WGS sequence"/>
</dbReference>
<organism evidence="2 3">
    <name type="scientific">Zygosaccharomyces bailii (strain CLIB 213 / ATCC 58445 / CBS 680 / BCRC 21525 / NBRC 1098 / NCYC 1416 / NRRL Y-2227)</name>
    <dbReference type="NCBI Taxonomy" id="1333698"/>
    <lineage>
        <taxon>Eukaryota</taxon>
        <taxon>Fungi</taxon>
        <taxon>Dikarya</taxon>
        <taxon>Ascomycota</taxon>
        <taxon>Saccharomycotina</taxon>
        <taxon>Saccharomycetes</taxon>
        <taxon>Saccharomycetales</taxon>
        <taxon>Saccharomycetaceae</taxon>
        <taxon>Zygosaccharomyces</taxon>
    </lineage>
</organism>
<feature type="chain" id="PRO_5035205722" evidence="1">
    <location>
        <begin position="18"/>
        <end position="146"/>
    </location>
</feature>
<feature type="signal peptide" evidence="1">
    <location>
        <begin position="1"/>
        <end position="17"/>
    </location>
</feature>
<accession>A0A8J2T824</accession>
<evidence type="ECO:0000256" key="1">
    <source>
        <dbReference type="SAM" id="SignalP"/>
    </source>
</evidence>
<keyword evidence="3" id="KW-1185">Reference proteome</keyword>
<dbReference type="OrthoDB" id="4067301at2759"/>
<reference evidence="3" key="1">
    <citation type="journal article" date="2013" name="Genome Announc.">
        <title>Genome sequence of the food spoilage yeast Zygosaccharomyces bailii CLIB 213(T).</title>
        <authorList>
            <person name="Galeote V."/>
            <person name="Bigey F."/>
            <person name="Devillers H."/>
            <person name="Neuveglise C."/>
            <person name="Dequin S."/>
        </authorList>
    </citation>
    <scope>NUCLEOTIDE SEQUENCE [LARGE SCALE GENOMIC DNA]</scope>
    <source>
        <strain evidence="3">CLIB 213 / ATCC 58445 / CBS 680 / CCRC 21525 / NBRC 1098 / NCYC 1416 / NRRL Y-2227</strain>
    </source>
</reference>
<gene>
    <name evidence="2" type="ORF">BN860_03070g</name>
</gene>
<protein>
    <submittedName>
        <fullName evidence="2">ZYBA0S06-03070g1_1</fullName>
    </submittedName>
</protein>
<dbReference type="AlphaFoldDB" id="A0A8J2T824"/>
<keyword evidence="1" id="KW-0732">Signal</keyword>